<accession>A0ABU9IBN4</accession>
<dbReference type="EMBL" id="JBBYHV010000001">
    <property type="protein sequence ID" value="MEL1249823.1"/>
    <property type="molecule type" value="Genomic_DNA"/>
</dbReference>
<feature type="chain" id="PRO_5046513259" description="PRC-barrel domain-containing protein" evidence="1">
    <location>
        <begin position="23"/>
        <end position="167"/>
    </location>
</feature>
<protein>
    <recommendedName>
        <fullName evidence="4">PRC-barrel domain-containing protein</fullName>
    </recommendedName>
</protein>
<gene>
    <name evidence="2" type="ORF">AAEO60_03975</name>
</gene>
<dbReference type="RefSeq" id="WP_341672348.1">
    <property type="nucleotide sequence ID" value="NZ_JBBYHV010000001.1"/>
</dbReference>
<evidence type="ECO:0000313" key="2">
    <source>
        <dbReference type="EMBL" id="MEL1249823.1"/>
    </source>
</evidence>
<reference evidence="2 3" key="1">
    <citation type="submission" date="2024-04" db="EMBL/GenBank/DDBJ databases">
        <title>Aurantiacibacter sp. DGU6 16S ribosomal RNA gene Genome sequencing and assembly.</title>
        <authorList>
            <person name="Park S."/>
        </authorList>
    </citation>
    <scope>NUCLEOTIDE SEQUENCE [LARGE SCALE GENOMIC DNA]</scope>
    <source>
        <strain evidence="2 3">DGU6</strain>
    </source>
</reference>
<keyword evidence="1" id="KW-0732">Signal</keyword>
<comment type="caution">
    <text evidence="2">The sequence shown here is derived from an EMBL/GenBank/DDBJ whole genome shotgun (WGS) entry which is preliminary data.</text>
</comment>
<name>A0ABU9IBN4_9SPHN</name>
<evidence type="ECO:0000256" key="1">
    <source>
        <dbReference type="SAM" id="SignalP"/>
    </source>
</evidence>
<proteinExistence type="predicted"/>
<dbReference type="Proteomes" id="UP001497045">
    <property type="component" value="Unassembled WGS sequence"/>
</dbReference>
<organism evidence="2 3">
    <name type="scientific">Aurantiacibacter gilvus</name>
    <dbReference type="NCBI Taxonomy" id="3139141"/>
    <lineage>
        <taxon>Bacteria</taxon>
        <taxon>Pseudomonadati</taxon>
        <taxon>Pseudomonadota</taxon>
        <taxon>Alphaproteobacteria</taxon>
        <taxon>Sphingomonadales</taxon>
        <taxon>Erythrobacteraceae</taxon>
        <taxon>Aurantiacibacter</taxon>
    </lineage>
</organism>
<evidence type="ECO:0000313" key="3">
    <source>
        <dbReference type="Proteomes" id="UP001497045"/>
    </source>
</evidence>
<sequence>MKRFALTAAAALAAFTATPAMAQAVGDTVMGNDDAAIGTIEMIDTNAVVLAVGEYQIALPANLLGTSDTGPTLNITRAQLVQMHEAALAEAEAALEAALVEGAAVVTADPAPLGTVDSITGENVVIAREDESLVTLPREMFAVDPNGALMARIMMADLEAALAAQAG</sequence>
<feature type="signal peptide" evidence="1">
    <location>
        <begin position="1"/>
        <end position="22"/>
    </location>
</feature>
<evidence type="ECO:0008006" key="4">
    <source>
        <dbReference type="Google" id="ProtNLM"/>
    </source>
</evidence>
<keyword evidence="3" id="KW-1185">Reference proteome</keyword>